<dbReference type="InterPro" id="IPR018176">
    <property type="entry name" value="Tryptophanase_CS"/>
</dbReference>
<keyword evidence="3" id="KW-0663">Pyridoxal phosphate</keyword>
<dbReference type="PIRSF" id="PIRSF001386">
    <property type="entry name" value="Trpase"/>
    <property type="match status" value="1"/>
</dbReference>
<dbReference type="Gene3D" id="3.90.1150.10">
    <property type="entry name" value="Aspartate Aminotransferase, domain 1"/>
    <property type="match status" value="1"/>
</dbReference>
<keyword evidence="4" id="KW-0456">Lyase</keyword>
<proteinExistence type="inferred from homology"/>
<evidence type="ECO:0000313" key="6">
    <source>
        <dbReference type="EMBL" id="REB70498.1"/>
    </source>
</evidence>
<evidence type="ECO:0000256" key="1">
    <source>
        <dbReference type="ARBA" id="ARBA00001933"/>
    </source>
</evidence>
<dbReference type="InterPro" id="IPR011166">
    <property type="entry name" value="Beta-eliminating_lyase"/>
</dbReference>
<comment type="caution">
    <text evidence="6">The sequence shown here is derived from an EMBL/GenBank/DDBJ whole genome shotgun (WGS) entry which is preliminary data.</text>
</comment>
<dbReference type="Proteomes" id="UP000256324">
    <property type="component" value="Unassembled WGS sequence"/>
</dbReference>
<evidence type="ECO:0000256" key="3">
    <source>
        <dbReference type="ARBA" id="ARBA00022898"/>
    </source>
</evidence>
<sequence>MKYIAEPFKIKMVEPLEMTTREERVAALQKAHYNAFQLEASKVYIDLQTDSGTGAMSQNQWAGIMLGDEAYSGGRSYYKLIEAGTDIFGYEYIQPVHQGRAAEKVIFPLLIQEKGQIVIANTFFDTTRAHVGLAGGRAIDNVCPEGKDTATPFDFKGNMDVAELQHLLDEHGDRVVAIVQTITNNSVGGQPVSMANLREVYAISQEHKVPVVIDAARYAENAHFIKQREKGYADVDPKDIAREMFSYGDYFTMSAKKDAIVNMGGLIGAKVQSELVNRMKSRVIPYEGYLTYGGLSGRDLEAMAVGLYEGLDENYLTYRIGQMEYLGSRLEAYGIPFQNPVGGHAVFIDAGRLLAHLPWYQYPGHALAMELYLEAGIRSCDIGSFLMDRDPFTGEEQQATAEFTRLAIPRRVYTQAHLDVVAEALKSVQERAEQVPGYRITWEPEVLRHFTSQLEPIA</sequence>
<feature type="domain" description="Aromatic amino acid beta-eliminating lyase/threonine aldolase" evidence="5">
    <location>
        <begin position="46"/>
        <end position="423"/>
    </location>
</feature>
<dbReference type="PANTHER" id="PTHR32325:SF4">
    <property type="entry name" value="TRYPTOPHANASE"/>
    <property type="match status" value="1"/>
</dbReference>
<protein>
    <submittedName>
        <fullName evidence="6">Tyrosine phenol-lyase</fullName>
    </submittedName>
</protein>
<dbReference type="InterPro" id="IPR015424">
    <property type="entry name" value="PyrdxlP-dep_Trfase"/>
</dbReference>
<dbReference type="RefSeq" id="WP_115938039.1">
    <property type="nucleotide sequence ID" value="NZ_PCZS01000001.1"/>
</dbReference>
<evidence type="ECO:0000256" key="4">
    <source>
        <dbReference type="ARBA" id="ARBA00023239"/>
    </source>
</evidence>
<evidence type="ECO:0000313" key="7">
    <source>
        <dbReference type="Proteomes" id="UP000256324"/>
    </source>
</evidence>
<dbReference type="Gene3D" id="3.40.640.10">
    <property type="entry name" value="Type I PLP-dependent aspartate aminotransferase-like (Major domain)"/>
    <property type="match status" value="1"/>
</dbReference>
<dbReference type="EMBL" id="PCZS01000001">
    <property type="protein sequence ID" value="REB70498.1"/>
    <property type="molecule type" value="Genomic_DNA"/>
</dbReference>
<gene>
    <name evidence="6" type="ORF">CP880_01590</name>
</gene>
<comment type="similarity">
    <text evidence="2">Belongs to the beta-eliminating lyase family.</text>
</comment>
<reference evidence="6 7" key="1">
    <citation type="submission" date="2017-09" db="EMBL/GenBank/DDBJ databases">
        <authorList>
            <person name="Bumgarner R.E."/>
        </authorList>
    </citation>
    <scope>NUCLEOTIDE SEQUENCE [LARGE SCALE GENOMIC DNA]</scope>
    <source>
        <strain evidence="6 7">T34998</strain>
    </source>
</reference>
<dbReference type="PROSITE" id="PS00853">
    <property type="entry name" value="BETA_ELIM_LYASE"/>
    <property type="match status" value="1"/>
</dbReference>
<evidence type="ECO:0000256" key="2">
    <source>
        <dbReference type="ARBA" id="ARBA00009721"/>
    </source>
</evidence>
<comment type="cofactor">
    <cofactor evidence="1">
        <name>pyridoxal 5'-phosphate</name>
        <dbReference type="ChEBI" id="CHEBI:597326"/>
    </cofactor>
</comment>
<name>A0ABX9IAT1_9ACTN</name>
<accession>A0ABX9IAT1</accession>
<dbReference type="InterPro" id="IPR015422">
    <property type="entry name" value="PyrdxlP-dep_Trfase_small"/>
</dbReference>
<keyword evidence="7" id="KW-1185">Reference proteome</keyword>
<organism evidence="6 7">
    <name type="scientific">Cutibacterium namnetense</name>
    <dbReference type="NCBI Taxonomy" id="1574624"/>
    <lineage>
        <taxon>Bacteria</taxon>
        <taxon>Bacillati</taxon>
        <taxon>Actinomycetota</taxon>
        <taxon>Actinomycetes</taxon>
        <taxon>Propionibacteriales</taxon>
        <taxon>Propionibacteriaceae</taxon>
        <taxon>Cutibacterium</taxon>
    </lineage>
</organism>
<dbReference type="InterPro" id="IPR015421">
    <property type="entry name" value="PyrdxlP-dep_Trfase_major"/>
</dbReference>
<dbReference type="InterPro" id="IPR001597">
    <property type="entry name" value="ArAA_b-elim_lyase/Thr_aldolase"/>
</dbReference>
<dbReference type="SUPFAM" id="SSF53383">
    <property type="entry name" value="PLP-dependent transferases"/>
    <property type="match status" value="1"/>
</dbReference>
<evidence type="ECO:0000259" key="5">
    <source>
        <dbReference type="Pfam" id="PF01212"/>
    </source>
</evidence>
<dbReference type="PANTHER" id="PTHR32325">
    <property type="entry name" value="BETA-ELIMINATING LYASE-LIKE PROTEIN-RELATED"/>
    <property type="match status" value="1"/>
</dbReference>
<dbReference type="NCBIfam" id="NF009709">
    <property type="entry name" value="PRK13238.1"/>
    <property type="match status" value="1"/>
</dbReference>
<dbReference type="Pfam" id="PF01212">
    <property type="entry name" value="Beta_elim_lyase"/>
    <property type="match status" value="1"/>
</dbReference>